<dbReference type="PANTHER" id="PTHR46143">
    <property type="entry name" value="CALPAIN-7"/>
    <property type="match status" value="1"/>
</dbReference>
<evidence type="ECO:0000256" key="5">
    <source>
        <dbReference type="PIRSR" id="PIRSR622684-1"/>
    </source>
</evidence>
<comment type="caution">
    <text evidence="9">The sequence shown here is derived from an EMBL/GenBank/DDBJ whole genome shotgun (WGS) entry which is preliminary data.</text>
</comment>
<dbReference type="InterPro" id="IPR038765">
    <property type="entry name" value="Papain-like_cys_pep_sf"/>
</dbReference>
<feature type="active site" evidence="5 6">
    <location>
        <position position="384"/>
    </location>
</feature>
<dbReference type="PANTHER" id="PTHR46143:SF1">
    <property type="entry name" value="CALPAIN-7"/>
    <property type="match status" value="1"/>
</dbReference>
<dbReference type="SMART" id="SM00720">
    <property type="entry name" value="calpain_III"/>
    <property type="match status" value="1"/>
</dbReference>
<feature type="domain" description="Calpain catalytic" evidence="8">
    <location>
        <begin position="112"/>
        <end position="448"/>
    </location>
</feature>
<dbReference type="EMBL" id="NPIC01000001">
    <property type="protein sequence ID" value="RDL40528.1"/>
    <property type="molecule type" value="Genomic_DNA"/>
</dbReference>
<keyword evidence="4 6" id="KW-0788">Thiol protease</keyword>
<sequence length="866" mass="95009">MSSLHAAMGMEDDAQAAESAVDKSSTKEEALKAAILATELYMKMIKLSHSDDEKARLRGKCKQLLSRAEEIKQAKEWPPAASKEVLLKAPVSGRETSKREDIILLEGSKLHGFIFPPWTSDPDDSVFDEVSDGTSLYTDPMDLKLSDAQTEIFAGWGRPHESLGQSPIAGSPVQSDEALMDSAAEIDLVQDITTDCSVVASLCAGTARALKGHGQLLTSIIYPFDKSKGQPRISKNGKYIFRLHFNGCYRKVTIDDRLPASNTSRCLHVIDRNNPRLLWPPLLEKAYLKVRGGYDFPGSNSGTDLWVLTGWIPEQIFLQSDDLQQEMLWNRILKSFGYGDVMLTLGTGRLAYKEEKELGLAGEHDYAILDMKEAGTQRLLLVKNPWCDGMIWKGKVLVPEPESEERTWTQDMREALSPNRFATTPGTFWMTLEDIVQHFESLYLNWNPGLFTYRQDHHFSWTIPAMKNHGSFIHNPQYALKSSKTGTVWILLSRHFATSEHDIAQNISTSSSGTSSALGFISLYVFSSTSGQRVYLSDDALHRGAYVDSPQTLARLEVSDSTTYTVVCAQQGLPLPKYSFTLAFFSRCPLAVTTASSGLPHFTNHTGSWTSRTAGGNASAATYPLNPQFSILVPAPTPVTLILETSDPELAVHVKIVYSNGERATSITSKDILVSSGDYRRGCALASLPLADKGKYTIVCSTFEAGQTGTFTLRVGSSIPCEVRPILAETAGRLSTQLPMLIFQDGVDRMLAPLTVQRLTRLRIVARSGRIPHHPASRSRPLLKVSLENGQGPNKLILDASGNDGFSDAPMGIRSADLDVSPSMCMQGGLWIVVERLGGRNGMDEVDLEVLSDGAVRVGLWGVGHG</sequence>
<evidence type="ECO:0000256" key="6">
    <source>
        <dbReference type="PROSITE-ProRule" id="PRU00239"/>
    </source>
</evidence>
<evidence type="ECO:0000313" key="10">
    <source>
        <dbReference type="Proteomes" id="UP000254866"/>
    </source>
</evidence>
<evidence type="ECO:0000256" key="2">
    <source>
        <dbReference type="ARBA" id="ARBA00022670"/>
    </source>
</evidence>
<evidence type="ECO:0000256" key="4">
    <source>
        <dbReference type="ARBA" id="ARBA00022807"/>
    </source>
</evidence>
<name>A0A370TYE5_9HELO</name>
<dbReference type="InterPro" id="IPR036213">
    <property type="entry name" value="Calpain_III_sf"/>
</dbReference>
<dbReference type="SUPFAM" id="SSF54001">
    <property type="entry name" value="Cysteine proteinases"/>
    <property type="match status" value="1"/>
</dbReference>
<dbReference type="OrthoDB" id="167576at2759"/>
<dbReference type="RefSeq" id="XP_031873184.1">
    <property type="nucleotide sequence ID" value="XM_032009130.1"/>
</dbReference>
<dbReference type="Gene3D" id="1.20.58.80">
    <property type="entry name" value="Phosphotransferase system, lactose/cellobiose-type IIA subunit"/>
    <property type="match status" value="1"/>
</dbReference>
<feature type="active site" evidence="5 6">
    <location>
        <position position="196"/>
    </location>
</feature>
<dbReference type="InterPro" id="IPR051297">
    <property type="entry name" value="PalB/RIM13"/>
</dbReference>
<dbReference type="InterPro" id="IPR036181">
    <property type="entry name" value="MIT_dom_sf"/>
</dbReference>
<dbReference type="PRINTS" id="PR00704">
    <property type="entry name" value="CALPAIN"/>
</dbReference>
<organism evidence="9 10">
    <name type="scientific">Venustampulla echinocandica</name>
    <dbReference type="NCBI Taxonomy" id="2656787"/>
    <lineage>
        <taxon>Eukaryota</taxon>
        <taxon>Fungi</taxon>
        <taxon>Dikarya</taxon>
        <taxon>Ascomycota</taxon>
        <taxon>Pezizomycotina</taxon>
        <taxon>Leotiomycetes</taxon>
        <taxon>Helotiales</taxon>
        <taxon>Pleuroascaceae</taxon>
        <taxon>Venustampulla</taxon>
    </lineage>
</organism>
<evidence type="ECO:0000313" key="9">
    <source>
        <dbReference type="EMBL" id="RDL40528.1"/>
    </source>
</evidence>
<feature type="active site" evidence="5 6">
    <location>
        <position position="364"/>
    </location>
</feature>
<accession>A0A370TYE5</accession>
<dbReference type="InterPro" id="IPR022683">
    <property type="entry name" value="Calpain_III"/>
</dbReference>
<dbReference type="SUPFAM" id="SSF116846">
    <property type="entry name" value="MIT domain"/>
    <property type="match status" value="1"/>
</dbReference>
<reference evidence="9 10" key="1">
    <citation type="journal article" date="2018" name="IMA Fungus">
        <title>IMA Genome-F 9: Draft genome sequence of Annulohypoxylon stygium, Aspergillus mulundensis, Berkeleyomyces basicola (syn. Thielaviopsis basicola), Ceratocystis smalleyi, two Cercospora beticola strains, Coleophoma cylindrospora, Fusarium fracticaudum, Phialophora cf. hyalina, and Morchella septimelata.</title>
        <authorList>
            <person name="Wingfield B.D."/>
            <person name="Bills G.F."/>
            <person name="Dong Y."/>
            <person name="Huang W."/>
            <person name="Nel W.J."/>
            <person name="Swalarsk-Parry B.S."/>
            <person name="Vaghefi N."/>
            <person name="Wilken P.M."/>
            <person name="An Z."/>
            <person name="de Beer Z.W."/>
            <person name="De Vos L."/>
            <person name="Chen L."/>
            <person name="Duong T.A."/>
            <person name="Gao Y."/>
            <person name="Hammerbacher A."/>
            <person name="Kikkert J.R."/>
            <person name="Li Y."/>
            <person name="Li H."/>
            <person name="Li K."/>
            <person name="Li Q."/>
            <person name="Liu X."/>
            <person name="Ma X."/>
            <person name="Naidoo K."/>
            <person name="Pethybridge S.J."/>
            <person name="Sun J."/>
            <person name="Steenkamp E.T."/>
            <person name="van der Nest M.A."/>
            <person name="van Wyk S."/>
            <person name="Wingfield M.J."/>
            <person name="Xiong C."/>
            <person name="Yue Q."/>
            <person name="Zhang X."/>
        </authorList>
    </citation>
    <scope>NUCLEOTIDE SEQUENCE [LARGE SCALE GENOMIC DNA]</scope>
    <source>
        <strain evidence="9 10">BP 5553</strain>
    </source>
</reference>
<dbReference type="GO" id="GO:0006508">
    <property type="term" value="P:proteolysis"/>
    <property type="evidence" value="ECO:0007669"/>
    <property type="project" value="UniProtKB-KW"/>
</dbReference>
<dbReference type="SUPFAM" id="SSF49758">
    <property type="entry name" value="Calpain large subunit, middle domain (domain III)"/>
    <property type="match status" value="2"/>
</dbReference>
<evidence type="ECO:0000256" key="3">
    <source>
        <dbReference type="ARBA" id="ARBA00022801"/>
    </source>
</evidence>
<evidence type="ECO:0000256" key="1">
    <source>
        <dbReference type="ARBA" id="ARBA00010193"/>
    </source>
</evidence>
<dbReference type="STRING" id="2656787.A0A370TYE5"/>
<gene>
    <name evidence="9" type="ORF">BP5553_00507</name>
</gene>
<proteinExistence type="inferred from homology"/>
<protein>
    <submittedName>
        <fullName evidence="9">Cysteine proteinase</fullName>
    </submittedName>
</protein>
<dbReference type="Pfam" id="PF25435">
    <property type="entry name" value="PalB_C"/>
    <property type="match status" value="1"/>
</dbReference>
<dbReference type="PROSITE" id="PS50203">
    <property type="entry name" value="CALPAIN_CAT"/>
    <property type="match status" value="1"/>
</dbReference>
<evidence type="ECO:0000256" key="7">
    <source>
        <dbReference type="SAM" id="MobiDB-lite"/>
    </source>
</evidence>
<dbReference type="SMART" id="SM00230">
    <property type="entry name" value="CysPc"/>
    <property type="match status" value="1"/>
</dbReference>
<keyword evidence="10" id="KW-1185">Reference proteome</keyword>
<dbReference type="Gene3D" id="3.90.70.10">
    <property type="entry name" value="Cysteine proteinases"/>
    <property type="match status" value="1"/>
</dbReference>
<dbReference type="Proteomes" id="UP000254866">
    <property type="component" value="Unassembled WGS sequence"/>
</dbReference>
<feature type="region of interest" description="Disordered" evidence="7">
    <location>
        <begin position="1"/>
        <end position="23"/>
    </location>
</feature>
<dbReference type="InterPro" id="IPR001300">
    <property type="entry name" value="Peptidase_C2_calpain_cat"/>
</dbReference>
<comment type="similarity">
    <text evidence="1">Belongs to the peptidase C2 family. PalB/RIM13 subfamily.</text>
</comment>
<dbReference type="AlphaFoldDB" id="A0A370TYE5"/>
<dbReference type="InterPro" id="IPR022684">
    <property type="entry name" value="Calpain_cysteine_protease"/>
</dbReference>
<keyword evidence="3 6" id="KW-0378">Hydrolase</keyword>
<dbReference type="CDD" id="cd00044">
    <property type="entry name" value="CysPc"/>
    <property type="match status" value="1"/>
</dbReference>
<keyword evidence="2 6" id="KW-0645">Protease</keyword>
<evidence type="ECO:0000259" key="8">
    <source>
        <dbReference type="PROSITE" id="PS50203"/>
    </source>
</evidence>
<dbReference type="GeneID" id="43593356"/>
<dbReference type="Pfam" id="PF00648">
    <property type="entry name" value="Peptidase_C2"/>
    <property type="match status" value="1"/>
</dbReference>
<dbReference type="Gene3D" id="2.60.120.380">
    <property type="match status" value="2"/>
</dbReference>
<dbReference type="GO" id="GO:0004198">
    <property type="term" value="F:calcium-dependent cysteine-type endopeptidase activity"/>
    <property type="evidence" value="ECO:0007669"/>
    <property type="project" value="InterPro"/>
</dbReference>